<dbReference type="Pfam" id="PF00400">
    <property type="entry name" value="WD40"/>
    <property type="match status" value="11"/>
</dbReference>
<feature type="repeat" description="WD" evidence="3">
    <location>
        <begin position="989"/>
        <end position="1030"/>
    </location>
</feature>
<keyword evidence="1 3" id="KW-0853">WD repeat</keyword>
<reference evidence="5 6" key="1">
    <citation type="submission" date="2014-04" db="EMBL/GenBank/DDBJ databases">
        <authorList>
            <consortium name="DOE Joint Genome Institute"/>
            <person name="Kuo A."/>
            <person name="Tarkka M."/>
            <person name="Buscot F."/>
            <person name="Kohler A."/>
            <person name="Nagy L.G."/>
            <person name="Floudas D."/>
            <person name="Copeland A."/>
            <person name="Barry K.W."/>
            <person name="Cichocki N."/>
            <person name="Veneault-Fourrey C."/>
            <person name="LaButti K."/>
            <person name="Lindquist E.A."/>
            <person name="Lipzen A."/>
            <person name="Lundell T."/>
            <person name="Morin E."/>
            <person name="Murat C."/>
            <person name="Sun H."/>
            <person name="Tunlid A."/>
            <person name="Henrissat B."/>
            <person name="Grigoriev I.V."/>
            <person name="Hibbett D.S."/>
            <person name="Martin F."/>
            <person name="Nordberg H.P."/>
            <person name="Cantor M.N."/>
            <person name="Hua S.X."/>
        </authorList>
    </citation>
    <scope>NUCLEOTIDE SEQUENCE [LARGE SCALE GENOMIC DNA]</scope>
    <source>
        <strain evidence="5 6">F 1598</strain>
    </source>
</reference>
<dbReference type="STRING" id="765440.A0A0C3EZ20"/>
<dbReference type="InterPro" id="IPR019775">
    <property type="entry name" value="WD40_repeat_CS"/>
</dbReference>
<keyword evidence="6" id="KW-1185">Reference proteome</keyword>
<dbReference type="InterPro" id="IPR036322">
    <property type="entry name" value="WD40_repeat_dom_sf"/>
</dbReference>
<feature type="repeat" description="WD" evidence="3">
    <location>
        <begin position="946"/>
        <end position="987"/>
    </location>
</feature>
<dbReference type="EMBL" id="KN833098">
    <property type="protein sequence ID" value="KIM72976.1"/>
    <property type="molecule type" value="Genomic_DNA"/>
</dbReference>
<dbReference type="PROSITE" id="PS50837">
    <property type="entry name" value="NACHT"/>
    <property type="match status" value="1"/>
</dbReference>
<dbReference type="Pfam" id="PF24883">
    <property type="entry name" value="NPHP3_N"/>
    <property type="match status" value="1"/>
</dbReference>
<evidence type="ECO:0000313" key="5">
    <source>
        <dbReference type="EMBL" id="KIM72976.1"/>
    </source>
</evidence>
<evidence type="ECO:0000256" key="3">
    <source>
        <dbReference type="PROSITE-ProRule" id="PRU00221"/>
    </source>
</evidence>
<dbReference type="HOGENOM" id="CLU_000288_6_3_1"/>
<reference evidence="6" key="2">
    <citation type="submission" date="2015-01" db="EMBL/GenBank/DDBJ databases">
        <title>Evolutionary Origins and Diversification of the Mycorrhizal Mutualists.</title>
        <authorList>
            <consortium name="DOE Joint Genome Institute"/>
            <consortium name="Mycorrhizal Genomics Consortium"/>
            <person name="Kohler A."/>
            <person name="Kuo A."/>
            <person name="Nagy L.G."/>
            <person name="Floudas D."/>
            <person name="Copeland A."/>
            <person name="Barry K.W."/>
            <person name="Cichocki N."/>
            <person name="Veneault-Fourrey C."/>
            <person name="LaButti K."/>
            <person name="Lindquist E.A."/>
            <person name="Lipzen A."/>
            <person name="Lundell T."/>
            <person name="Morin E."/>
            <person name="Murat C."/>
            <person name="Riley R."/>
            <person name="Ohm R."/>
            <person name="Sun H."/>
            <person name="Tunlid A."/>
            <person name="Henrissat B."/>
            <person name="Grigoriev I.V."/>
            <person name="Hibbett D.S."/>
            <person name="Martin F."/>
        </authorList>
    </citation>
    <scope>NUCLEOTIDE SEQUENCE [LARGE SCALE GENOMIC DNA]</scope>
    <source>
        <strain evidence="6">F 1598</strain>
    </source>
</reference>
<feature type="repeat" description="WD" evidence="3">
    <location>
        <begin position="690"/>
        <end position="722"/>
    </location>
</feature>
<dbReference type="PANTHER" id="PTHR44019">
    <property type="entry name" value="WD REPEAT-CONTAINING PROTEIN 55"/>
    <property type="match status" value="1"/>
</dbReference>
<dbReference type="PANTHER" id="PTHR44019:SF8">
    <property type="entry name" value="POC1 CENTRIOLAR PROTEIN HOMOLOG"/>
    <property type="match status" value="1"/>
</dbReference>
<dbReference type="InterPro" id="IPR050505">
    <property type="entry name" value="WDR55/POC1"/>
</dbReference>
<dbReference type="InterPro" id="IPR001680">
    <property type="entry name" value="WD40_rpt"/>
</dbReference>
<dbReference type="PROSITE" id="PS00678">
    <property type="entry name" value="WD_REPEATS_1"/>
    <property type="match status" value="6"/>
</dbReference>
<accession>A0A0C3EZ20</accession>
<evidence type="ECO:0000256" key="2">
    <source>
        <dbReference type="ARBA" id="ARBA00022737"/>
    </source>
</evidence>
<feature type="repeat" description="WD" evidence="3">
    <location>
        <begin position="903"/>
        <end position="944"/>
    </location>
</feature>
<evidence type="ECO:0000259" key="4">
    <source>
        <dbReference type="PROSITE" id="PS50837"/>
    </source>
</evidence>
<dbReference type="InterPro" id="IPR015943">
    <property type="entry name" value="WD40/YVTN_repeat-like_dom_sf"/>
</dbReference>
<feature type="repeat" description="WD" evidence="3">
    <location>
        <begin position="1032"/>
        <end position="1073"/>
    </location>
</feature>
<dbReference type="PRINTS" id="PR00320">
    <property type="entry name" value="GPROTEINBRPT"/>
</dbReference>
<feature type="repeat" description="WD" evidence="3">
    <location>
        <begin position="604"/>
        <end position="645"/>
    </location>
</feature>
<proteinExistence type="predicted"/>
<evidence type="ECO:0000256" key="1">
    <source>
        <dbReference type="ARBA" id="ARBA00022574"/>
    </source>
</evidence>
<dbReference type="PROSITE" id="PS50294">
    <property type="entry name" value="WD_REPEATS_REGION"/>
    <property type="match status" value="10"/>
</dbReference>
<dbReference type="SUPFAM" id="SSF52540">
    <property type="entry name" value="P-loop containing nucleoside triphosphate hydrolases"/>
    <property type="match status" value="1"/>
</dbReference>
<keyword evidence="2" id="KW-0677">Repeat</keyword>
<dbReference type="SMART" id="SM00320">
    <property type="entry name" value="WD40"/>
    <property type="match status" value="11"/>
</dbReference>
<name>A0A0C3EZ20_PILCF</name>
<dbReference type="AlphaFoldDB" id="A0A0C3EZ20"/>
<gene>
    <name evidence="5" type="ORF">PILCRDRAFT_15640</name>
</gene>
<dbReference type="Proteomes" id="UP000054166">
    <property type="component" value="Unassembled WGS sequence"/>
</dbReference>
<dbReference type="InterPro" id="IPR056884">
    <property type="entry name" value="NPHP3-like_N"/>
</dbReference>
<protein>
    <recommendedName>
        <fullName evidence="4">NACHT domain-containing protein</fullName>
    </recommendedName>
</protein>
<dbReference type="InterPro" id="IPR007111">
    <property type="entry name" value="NACHT_NTPase"/>
</dbReference>
<feature type="domain" description="NACHT" evidence="4">
    <location>
        <begin position="75"/>
        <end position="225"/>
    </location>
</feature>
<dbReference type="Gene3D" id="3.40.50.300">
    <property type="entry name" value="P-loop containing nucleotide triphosphate hydrolases"/>
    <property type="match status" value="1"/>
</dbReference>
<feature type="repeat" description="WD" evidence="3">
    <location>
        <begin position="818"/>
        <end position="850"/>
    </location>
</feature>
<dbReference type="SUPFAM" id="SSF50978">
    <property type="entry name" value="WD40 repeat-like"/>
    <property type="match status" value="1"/>
</dbReference>
<dbReference type="SUPFAM" id="SSF50998">
    <property type="entry name" value="Quinoprotein alcohol dehydrogenase-like"/>
    <property type="match status" value="1"/>
</dbReference>
<organism evidence="5 6">
    <name type="scientific">Piloderma croceum (strain F 1598)</name>
    <dbReference type="NCBI Taxonomy" id="765440"/>
    <lineage>
        <taxon>Eukaryota</taxon>
        <taxon>Fungi</taxon>
        <taxon>Dikarya</taxon>
        <taxon>Basidiomycota</taxon>
        <taxon>Agaricomycotina</taxon>
        <taxon>Agaricomycetes</taxon>
        <taxon>Agaricomycetidae</taxon>
        <taxon>Atheliales</taxon>
        <taxon>Atheliaceae</taxon>
        <taxon>Piloderma</taxon>
    </lineage>
</organism>
<evidence type="ECO:0000313" key="6">
    <source>
        <dbReference type="Proteomes" id="UP000054166"/>
    </source>
</evidence>
<dbReference type="Gene3D" id="2.130.10.10">
    <property type="entry name" value="YVTN repeat-like/Quinoprotein amine dehydrogenase"/>
    <property type="match status" value="5"/>
</dbReference>
<dbReference type="CDD" id="cd00200">
    <property type="entry name" value="WD40"/>
    <property type="match status" value="2"/>
</dbReference>
<feature type="repeat" description="WD" evidence="3">
    <location>
        <begin position="647"/>
        <end position="688"/>
    </location>
</feature>
<dbReference type="InterPro" id="IPR020472">
    <property type="entry name" value="WD40_PAC1"/>
</dbReference>
<feature type="repeat" description="WD" evidence="3">
    <location>
        <begin position="733"/>
        <end position="774"/>
    </location>
</feature>
<dbReference type="PROSITE" id="PS50082">
    <property type="entry name" value="WD_REPEATS_2"/>
    <property type="match status" value="11"/>
</dbReference>
<dbReference type="OrthoDB" id="538223at2759"/>
<feature type="repeat" description="WD" evidence="3">
    <location>
        <begin position="861"/>
        <end position="902"/>
    </location>
</feature>
<dbReference type="InParanoid" id="A0A0C3EZ20"/>
<feature type="repeat" description="WD" evidence="3">
    <location>
        <begin position="775"/>
        <end position="816"/>
    </location>
</feature>
<dbReference type="InterPro" id="IPR011047">
    <property type="entry name" value="Quinoprotein_ADH-like_sf"/>
</dbReference>
<sequence length="1153" mass="126674">MALQHTFSHLKATHFTAPDIGRDYGVSTSDKEQILQKLQPVPFDASRRSECLPGTRRAIIDSITEWATSSPCEQRVLWLYGVAGSGKSALATTVAESLRKTGHLGAFLFFNRDMDERSHPAAVIRTMAYQLATVDQRIGTAIAGVMKAVPAIAHSSIISQFSILLAQPLSSLDALRNDEPLVIVVDGLDECGTADERSSIVAVLAEASAKLPSSVRIVVTSRPEADIVMAFKSQSHIIARELDITTTDNTDDIRLYFRHRMAAIRTRSMHLRFETDWPGESVINQLVKKASGLFLWASLASTFISGYDPSKRIVIVLNSHTYSGVESGLDGLYRTALESSGHWDDEDFVADFKSILEVVITAKIPITASAIDQLLSTPHGRPVVYTLSLLGSVLSMSPAVQVLHPSFIDFLTNRDRCGRDIWFIDRSSGNLHFSIACLRRLDKVLKYNICNMTLSSRNVNANVTEDVSYACSFWIDHVVDVKGNVLLLEECLNSFLHKHLLHWFELISIMKKPREMVATLHCLLEWVTKYCSHHLNLHVLLQDAIRFAQAFKGSFEEHPLLVYLAALPFTPNESHLYQTFHNNCSFPSIPNGFHRSWPDLLSVLIGHEDIISSVVFSPDGCYIASASRDMTIRVWDANSGVEVLPPLEGHKKWVTSIAYCPDGSCLVSGSSDMTVRVWDATSGIEVLSPLLGHTAGVTSVAYSSNGRCIASGSVDKTVHVWDAVVGGEVLLTLCGHKAGITSVVFSPDGEWLVSASDDKTIHVWDTMTGTVNSVVQIHYAAVTSVNFSPDGKHIVSASCDKTIHVWDTSSGVEVLPSLHGHTAAVTWVGYSPDGSHIISCSKDKSIRIWNSLLGTEVFHLLCDQDAGFTSLALSPDGKYIVSSSNDEMIRIWDANPKNVTIQSGDHEGSVTAVAFSINGEKVVSGGNDKTIRVWDVKSGKQICTPMQRHEAGITSLAFSPNGKYIASGSYDKTIRLWNVEAGLQMLPPMHGHRTWIQSLTFSPDGMCIASSSYGRGICVWDTLKGTLIFEPLYRPESWIKSLVFSHDGQEIFSVSHDHSICMWNTSTGIFTSKIDQSVYLQHVKEPLIKQDFNGWVVESATHRCILKLPDMISVQSVVSVTLGSSIAIGTSGGRLIIMHIPSTIMHENRSNKS</sequence>
<dbReference type="InterPro" id="IPR027417">
    <property type="entry name" value="P-loop_NTPase"/>
</dbReference>